<keyword evidence="3 4" id="KW-0408">Iron</keyword>
<evidence type="ECO:0000256" key="1">
    <source>
        <dbReference type="ARBA" id="ARBA00022617"/>
    </source>
</evidence>
<dbReference type="PANTHER" id="PTHR35008:SF8">
    <property type="entry name" value="ALCOHOL DEHYDROGENASE CYTOCHROME C SUBUNIT"/>
    <property type="match status" value="1"/>
</dbReference>
<dbReference type="InterPro" id="IPR051459">
    <property type="entry name" value="Cytochrome_c-type_DH"/>
</dbReference>
<dbReference type="RefSeq" id="WP_305105764.1">
    <property type="nucleotide sequence ID" value="NZ_JAUTWS010000022.1"/>
</dbReference>
<dbReference type="PROSITE" id="PS51007">
    <property type="entry name" value="CYTC"/>
    <property type="match status" value="1"/>
</dbReference>
<feature type="signal peptide" evidence="5">
    <location>
        <begin position="1"/>
        <end position="19"/>
    </location>
</feature>
<keyword evidence="1 4" id="KW-0349">Heme</keyword>
<evidence type="ECO:0000313" key="7">
    <source>
        <dbReference type="EMBL" id="MDO9710904.1"/>
    </source>
</evidence>
<reference evidence="7 8" key="1">
    <citation type="submission" date="2023-08" db="EMBL/GenBank/DDBJ databases">
        <title>The draft genome sequence of Paracraurococcus sp. LOR1-02.</title>
        <authorList>
            <person name="Kingkaew E."/>
            <person name="Tanasupawat S."/>
        </authorList>
    </citation>
    <scope>NUCLEOTIDE SEQUENCE [LARGE SCALE GENOMIC DNA]</scope>
    <source>
        <strain evidence="7 8">LOR1-02</strain>
    </source>
</reference>
<dbReference type="InterPro" id="IPR009056">
    <property type="entry name" value="Cyt_c-like_dom"/>
</dbReference>
<name>A0ABT9E410_9PROT</name>
<sequence length="175" mass="18336">MRYSWLALACALAAGPAPAQQRLGIGTPASPEAIAGWDIDVAPDGTGLPEGRGSVAEGAALFAERCASCHGPRGQEGALLPALRLAGGEGSLASSRPVQTVGSYWPYATTLFDYTRRAMPFNAPQSLSSDQVYAVTAFVLHLNGLLPADATLDADSLRRVRMPNRDGFRPVAGQR</sequence>
<dbReference type="InterPro" id="IPR036909">
    <property type="entry name" value="Cyt_c-like_dom_sf"/>
</dbReference>
<feature type="chain" id="PRO_5046666273" evidence="5">
    <location>
        <begin position="20"/>
        <end position="175"/>
    </location>
</feature>
<dbReference type="Gene3D" id="1.10.760.10">
    <property type="entry name" value="Cytochrome c-like domain"/>
    <property type="match status" value="1"/>
</dbReference>
<feature type="domain" description="Cytochrome c" evidence="6">
    <location>
        <begin position="53"/>
        <end position="143"/>
    </location>
</feature>
<keyword evidence="2 4" id="KW-0479">Metal-binding</keyword>
<keyword evidence="5" id="KW-0732">Signal</keyword>
<dbReference type="SUPFAM" id="SSF46626">
    <property type="entry name" value="Cytochrome c"/>
    <property type="match status" value="1"/>
</dbReference>
<dbReference type="EMBL" id="JAUTWS010000022">
    <property type="protein sequence ID" value="MDO9710904.1"/>
    <property type="molecule type" value="Genomic_DNA"/>
</dbReference>
<evidence type="ECO:0000256" key="5">
    <source>
        <dbReference type="SAM" id="SignalP"/>
    </source>
</evidence>
<keyword evidence="8" id="KW-1185">Reference proteome</keyword>
<dbReference type="Pfam" id="PF00034">
    <property type="entry name" value="Cytochrom_C"/>
    <property type="match status" value="1"/>
</dbReference>
<evidence type="ECO:0000313" key="8">
    <source>
        <dbReference type="Proteomes" id="UP001243009"/>
    </source>
</evidence>
<organism evidence="7 8">
    <name type="scientific">Paracraurococcus lichenis</name>
    <dbReference type="NCBI Taxonomy" id="3064888"/>
    <lineage>
        <taxon>Bacteria</taxon>
        <taxon>Pseudomonadati</taxon>
        <taxon>Pseudomonadota</taxon>
        <taxon>Alphaproteobacteria</taxon>
        <taxon>Acetobacterales</taxon>
        <taxon>Roseomonadaceae</taxon>
        <taxon>Paracraurococcus</taxon>
    </lineage>
</organism>
<dbReference type="Proteomes" id="UP001243009">
    <property type="component" value="Unassembled WGS sequence"/>
</dbReference>
<protein>
    <submittedName>
        <fullName evidence="7">Cytochrome c</fullName>
    </submittedName>
</protein>
<comment type="caution">
    <text evidence="7">The sequence shown here is derived from an EMBL/GenBank/DDBJ whole genome shotgun (WGS) entry which is preliminary data.</text>
</comment>
<evidence type="ECO:0000256" key="2">
    <source>
        <dbReference type="ARBA" id="ARBA00022723"/>
    </source>
</evidence>
<proteinExistence type="predicted"/>
<gene>
    <name evidence="7" type="ORF">Q7A36_21310</name>
</gene>
<accession>A0ABT9E410</accession>
<evidence type="ECO:0000256" key="3">
    <source>
        <dbReference type="ARBA" id="ARBA00023004"/>
    </source>
</evidence>
<evidence type="ECO:0000256" key="4">
    <source>
        <dbReference type="PROSITE-ProRule" id="PRU00433"/>
    </source>
</evidence>
<evidence type="ECO:0000259" key="6">
    <source>
        <dbReference type="PROSITE" id="PS51007"/>
    </source>
</evidence>
<dbReference type="PANTHER" id="PTHR35008">
    <property type="entry name" value="BLL4482 PROTEIN-RELATED"/>
    <property type="match status" value="1"/>
</dbReference>